<evidence type="ECO:0000256" key="11">
    <source>
        <dbReference type="ARBA" id="ARBA00023136"/>
    </source>
</evidence>
<dbReference type="GO" id="GO:0004714">
    <property type="term" value="F:transmembrane receptor protein tyrosine kinase activity"/>
    <property type="evidence" value="ECO:0007669"/>
    <property type="project" value="UniProtKB-EC"/>
</dbReference>
<evidence type="ECO:0000256" key="2">
    <source>
        <dbReference type="ARBA" id="ARBA00011902"/>
    </source>
</evidence>
<reference evidence="18 19" key="1">
    <citation type="submission" date="2020-07" db="EMBL/GenBank/DDBJ databases">
        <title>Vallitalea guaymasensis genome.</title>
        <authorList>
            <person name="Postec A."/>
        </authorList>
    </citation>
    <scope>NUCLEOTIDE SEQUENCE [LARGE SCALE GENOMIC DNA]</scope>
    <source>
        <strain evidence="18 19">Ra1766G1</strain>
    </source>
</reference>
<keyword evidence="13" id="KW-1015">Disulfide bond</keyword>
<dbReference type="Gene3D" id="2.60.120.260">
    <property type="entry name" value="Galactose-binding domain-like"/>
    <property type="match status" value="1"/>
</dbReference>
<evidence type="ECO:0000256" key="6">
    <source>
        <dbReference type="ARBA" id="ARBA00022729"/>
    </source>
</evidence>
<dbReference type="GO" id="GO:0005886">
    <property type="term" value="C:plasma membrane"/>
    <property type="evidence" value="ECO:0007669"/>
    <property type="project" value="UniProtKB-SubCell"/>
</dbReference>
<evidence type="ECO:0000256" key="13">
    <source>
        <dbReference type="ARBA" id="ARBA00023157"/>
    </source>
</evidence>
<evidence type="ECO:0000313" key="19">
    <source>
        <dbReference type="Proteomes" id="UP000677305"/>
    </source>
</evidence>
<evidence type="ECO:0000256" key="16">
    <source>
        <dbReference type="SAM" id="MobiDB-lite"/>
    </source>
</evidence>
<gene>
    <name evidence="18" type="ORF">HYG85_09420</name>
</gene>
<dbReference type="InterPro" id="IPR055163">
    <property type="entry name" value="ALK/LTK-like_GRD"/>
</dbReference>
<keyword evidence="15" id="KW-0325">Glycoprotein</keyword>
<dbReference type="RefSeq" id="WP_244971304.1">
    <property type="nucleotide sequence ID" value="NZ_CP058561.1"/>
</dbReference>
<dbReference type="Pfam" id="PF12810">
    <property type="entry name" value="ALK_LTK_GRD"/>
    <property type="match status" value="1"/>
</dbReference>
<evidence type="ECO:0000256" key="7">
    <source>
        <dbReference type="ARBA" id="ARBA00022741"/>
    </source>
</evidence>
<keyword evidence="7" id="KW-0547">Nucleotide-binding</keyword>
<name>A0A8J8MA04_9FIRM</name>
<evidence type="ECO:0000256" key="8">
    <source>
        <dbReference type="ARBA" id="ARBA00022777"/>
    </source>
</evidence>
<evidence type="ECO:0000256" key="4">
    <source>
        <dbReference type="ARBA" id="ARBA00022679"/>
    </source>
</evidence>
<proteinExistence type="predicted"/>
<dbReference type="GO" id="GO:0005524">
    <property type="term" value="F:ATP binding"/>
    <property type="evidence" value="ECO:0007669"/>
    <property type="project" value="UniProtKB-KW"/>
</dbReference>
<evidence type="ECO:0000256" key="15">
    <source>
        <dbReference type="ARBA" id="ARBA00023180"/>
    </source>
</evidence>
<evidence type="ECO:0000256" key="14">
    <source>
        <dbReference type="ARBA" id="ARBA00023170"/>
    </source>
</evidence>
<keyword evidence="3" id="KW-1003">Cell membrane</keyword>
<feature type="region of interest" description="Disordered" evidence="16">
    <location>
        <begin position="1499"/>
        <end position="1519"/>
    </location>
</feature>
<feature type="domain" description="ALK/LTK-like glycine-rich" evidence="17">
    <location>
        <begin position="1457"/>
        <end position="1678"/>
    </location>
</feature>
<evidence type="ECO:0000256" key="1">
    <source>
        <dbReference type="ARBA" id="ARBA00004251"/>
    </source>
</evidence>
<dbReference type="EMBL" id="CP058561">
    <property type="protein sequence ID" value="QUH29131.1"/>
    <property type="molecule type" value="Genomic_DNA"/>
</dbReference>
<evidence type="ECO:0000259" key="17">
    <source>
        <dbReference type="Pfam" id="PF12810"/>
    </source>
</evidence>
<keyword evidence="4" id="KW-0808">Transferase</keyword>
<dbReference type="KEGG" id="vgu:HYG85_09420"/>
<evidence type="ECO:0000313" key="18">
    <source>
        <dbReference type="EMBL" id="QUH29131.1"/>
    </source>
</evidence>
<evidence type="ECO:0000256" key="9">
    <source>
        <dbReference type="ARBA" id="ARBA00022840"/>
    </source>
</evidence>
<evidence type="ECO:0000256" key="12">
    <source>
        <dbReference type="ARBA" id="ARBA00023137"/>
    </source>
</evidence>
<keyword evidence="19" id="KW-1185">Reference proteome</keyword>
<keyword evidence="6" id="KW-0732">Signal</keyword>
<accession>A0A8J8MA04</accession>
<feature type="region of interest" description="Disordered" evidence="16">
    <location>
        <begin position="778"/>
        <end position="826"/>
    </location>
</feature>
<keyword evidence="11" id="KW-0472">Membrane</keyword>
<evidence type="ECO:0000256" key="10">
    <source>
        <dbReference type="ARBA" id="ARBA00022989"/>
    </source>
</evidence>
<keyword evidence="9" id="KW-0067">ATP-binding</keyword>
<dbReference type="EC" id="2.7.10.1" evidence="2"/>
<feature type="compositionally biased region" description="Gly residues" evidence="16">
    <location>
        <begin position="1549"/>
        <end position="1590"/>
    </location>
</feature>
<sequence length="2242" mass="247560">MIKRKIFTIILICTILLQSVFITEIFATDTIGTNGSIPCGGKPGPGGISLVPSFRVSIISEKFDEPLDLSLENKENIENDIIAHYYNHMPNMKHSIIFSPYNPNDYEKSVWLEPSKALVGWYQASSGDLKYIENKADMPYKHRKLLKGESNKISSGIFYKKLIEGIGDKKDLKPLKNGKWKELGDTIENKEEKSTKVWNYILEHWDGTGTAIDDNIRNYTNYVEPYKTNITLAEKLANEAGHVDLLMTLYYLSPPNQQSIYYDEIERFIRFEGQEICPSLIAIDTVVRVSAPNYTKYPSQRIFLPSFDYVMYAAGVTPENSFYNPSAPAFEVLNSTNYKKDHTFKLISNLVQKSLDQMPNRKRTTDLRGDAYRNNGFSWGFGGVTGDKYLLTDRNYPDWRDSSVKNGIMESLIFYGDARGFVIGVSGVVFCKEVTPTGGFEIMTNPTEKVTIDRYKPTILGENVTVTIKGKISGDEESDWMKALDNIEAGSGFPKINIDLSVSGAVACQADTEANYSLDTSYPYKGNKNFEFIDKNKLLKFLKGGSIEWNHNLADFKIETGTTYEFDYTANIQIKLSDDEQGLITLNGIPDNKAKKIFIVPEIKIEEYRQFTSEPIAFSELKQDSIYHEDFEAMAGTPTTRDLYFAVGGSEFIVDIVTKYYIDQKATRNYRSWYSGTSCEFKAGDTAPNKPVGKQSANMHDGGNYSKTWTGSIPNDAKAVTVHGSGDVTAVCPAKPNLKEYEATLKEAEAFAEDINNTTVSHKSVSDKKIREFNSWGASVSPSKTLPQTTDAKSSAWHTETSGTPPNQTTKKVADPTSATATPSGPGNFTITVTWSNPPHVICGPCCTHELPGIEDTWTQEITYDIQKIEQVNVWKIERGFADGMVKLLDTDEVTATVKQGDPNIFFNIAVEESSEAGRLRYSLEPTQHDNVVWNEGVRTNACNGMGDNGCGKSPAKGGHANNWADGILYTNNKNQNIENYHKSQSGAKDKITPEWNKFDERRNTENTATVISDFLILQTSSGDQSIIYFDKDSEPVVSQKNFEKVVNTVEEMWEDNPEAASHILPEEVNIGSYNGEFFNPRTKYKGNGDKHKTITALDNDPAKTISRPPRPSDLLIYQKNLDIPDAKKNGEYLTGNAKVLYDNILSHKGQSQVYTDTYDNDFNASGYVLPAPYSRSDTKINDIVIHNPVSAQYAVVLPSEASDQRTSESIVGGNLQKDIEEYVTKLKDNHPKQNFIVNGDAEKIANDGSLQNFKGEPSYNEDILFTRTIHPSYIISGKSSFQISVPGNSNKIAKYVTITSGIENTNYTFTGKISAHRCEGYFEIEALDYLGNVLRKWTSDKHNNSSVITKTINFTTPNDTEKLKVSIVNGLSHNSVTNLKDCIFADDLSLTMNGGSSAEWIPLSYTISQETSINNPDYVPGHYVDNPKYRPPVIHDGERKIYTYNGSYSTYTVPIDGKYTLEVWGAEGGNGSGGKGGYSYGEITLSKDKQLYIYPGGSNGWNGGGSGHGRTSQVGGGGSDIRLNGNALNNRIIVAGGGGGRGDRDSGSNGGYGGYGGGSSGGSGGDRCGSRGYGGTQSSGGSGGSNGGHSGGLGYGGSNNSGSSSGGGGGGGGYYGGGAGGNDYSRYNDNDDSGGGGGSGYTDGVSNGSMKSGNQTMPKYSGGDQTGNSGHGVVVITEPDVYIPGNGEPEKIYIPPKGTPKITISSEISKTIAEPPDDWYETIIVKIPASEIKLPNDQIIHASKYLTLDYPFQVYFPNRGDFYGDGSHGLSRTTNQRGKGFKDYMNTTEWTKEKIAKFDYNVIYNNRLYPAGYEIPLVVDEDTYDFYLPLANKEAISAGARFYAIANNGNTVDNSYPTNKPRGPNRNAKHSAFKMYNIDIIGRIGNLVMEDTGDFRFSNIFKQSVIPTEWYIPNVVPKVSIDQQNNYFGPSIDIRGESVGPTTNYLNTYGCLDFLQKSPLSFPLSPSKNNIEALVRQPLRVGYPIFMDIQTIGNYYSLMKITPYYYGLDITTGKITPVDVYMNVDDKYQPINIFDNVKKDGNIAPVYDYPIALNWEEEAPRRNYHTQERNITEFVRDNTYNVDTEGNEIPLPIPLGKYHTFGNAQSMLLTGRNRTFIGSSNTYGMNRNPDDILREYDYNQQAQRWHFSFKLPSSAIFIPHGSKITNDNMDIIMNDRSVIIAAAKIIVGGDTYFLEYKHPNGNGSITLAGRTHSLDSIPYNVYAVYSSEKSSSDDLDTSGTH</sequence>
<organism evidence="18 19">
    <name type="scientific">Vallitalea guaymasensis</name>
    <dbReference type="NCBI Taxonomy" id="1185412"/>
    <lineage>
        <taxon>Bacteria</taxon>
        <taxon>Bacillati</taxon>
        <taxon>Bacillota</taxon>
        <taxon>Clostridia</taxon>
        <taxon>Lachnospirales</taxon>
        <taxon>Vallitaleaceae</taxon>
        <taxon>Vallitalea</taxon>
    </lineage>
</organism>
<dbReference type="Proteomes" id="UP000677305">
    <property type="component" value="Chromosome"/>
</dbReference>
<protein>
    <recommendedName>
        <fullName evidence="2">receptor protein-tyrosine kinase</fullName>
        <ecNumber evidence="2">2.7.10.1</ecNumber>
    </recommendedName>
</protein>
<feature type="compositionally biased region" description="Polar residues" evidence="16">
    <location>
        <begin position="1650"/>
        <end position="1659"/>
    </location>
</feature>
<feature type="region of interest" description="Disordered" evidence="16">
    <location>
        <begin position="1537"/>
        <end position="1590"/>
    </location>
</feature>
<feature type="region of interest" description="Disordered" evidence="16">
    <location>
        <begin position="1627"/>
        <end position="1673"/>
    </location>
</feature>
<evidence type="ECO:0000256" key="3">
    <source>
        <dbReference type="ARBA" id="ARBA00022475"/>
    </source>
</evidence>
<keyword evidence="10" id="KW-1133">Transmembrane helix</keyword>
<keyword evidence="14" id="KW-0675">Receptor</keyword>
<keyword evidence="5" id="KW-0812">Transmembrane</keyword>
<keyword evidence="8" id="KW-0418">Kinase</keyword>
<keyword evidence="12" id="KW-0829">Tyrosine-protein kinase</keyword>
<comment type="subcellular location">
    <subcellularLocation>
        <location evidence="1">Cell membrane</location>
        <topology evidence="1">Single-pass type I membrane protein</topology>
    </subcellularLocation>
</comment>
<evidence type="ECO:0000256" key="5">
    <source>
        <dbReference type="ARBA" id="ARBA00022692"/>
    </source>
</evidence>